<keyword evidence="5 6" id="KW-0472">Membrane</keyword>
<keyword evidence="8" id="KW-1185">Reference proteome</keyword>
<evidence type="ECO:0000256" key="4">
    <source>
        <dbReference type="ARBA" id="ARBA00022989"/>
    </source>
</evidence>
<feature type="transmembrane region" description="Helical" evidence="6">
    <location>
        <begin position="240"/>
        <end position="260"/>
    </location>
</feature>
<evidence type="ECO:0000256" key="1">
    <source>
        <dbReference type="ARBA" id="ARBA00004651"/>
    </source>
</evidence>
<dbReference type="InterPro" id="IPR017039">
    <property type="entry name" value="Virul_fac_BrkB"/>
</dbReference>
<comment type="caution">
    <text evidence="7">The sequence shown here is derived from an EMBL/GenBank/DDBJ whole genome shotgun (WGS) entry which is preliminary data.</text>
</comment>
<protein>
    <submittedName>
        <fullName evidence="7">YihY/virulence factor BrkB family protein</fullName>
    </submittedName>
</protein>
<feature type="transmembrane region" description="Helical" evidence="6">
    <location>
        <begin position="30"/>
        <end position="52"/>
    </location>
</feature>
<feature type="transmembrane region" description="Helical" evidence="6">
    <location>
        <begin position="175"/>
        <end position="196"/>
    </location>
</feature>
<evidence type="ECO:0000313" key="7">
    <source>
        <dbReference type="EMBL" id="MFC4619313.1"/>
    </source>
</evidence>
<evidence type="ECO:0000256" key="5">
    <source>
        <dbReference type="ARBA" id="ARBA00023136"/>
    </source>
</evidence>
<evidence type="ECO:0000313" key="8">
    <source>
        <dbReference type="Proteomes" id="UP001596022"/>
    </source>
</evidence>
<dbReference type="EMBL" id="JBHSFW010000007">
    <property type="protein sequence ID" value="MFC4619313.1"/>
    <property type="molecule type" value="Genomic_DNA"/>
</dbReference>
<dbReference type="NCBIfam" id="TIGR00765">
    <property type="entry name" value="yihY_not_rbn"/>
    <property type="match status" value="1"/>
</dbReference>
<keyword evidence="2" id="KW-1003">Cell membrane</keyword>
<dbReference type="PANTHER" id="PTHR30213:SF0">
    <property type="entry name" value="UPF0761 MEMBRANE PROTEIN YIHY"/>
    <property type="match status" value="1"/>
</dbReference>
<dbReference type="RefSeq" id="WP_376846410.1">
    <property type="nucleotide sequence ID" value="NZ_JBHSFW010000007.1"/>
</dbReference>
<sequence length="275" mass="31175">MGKRHHAFGFLKYLIKRLFEDRVFDLAAQLAYFFLLSLFPFLIFTFTALPYIGIHSDQMLPFIARYAPPELMELIKQNLKSVFDKHTGLLSFSVIATIWPASTAIMAIIRVLNQAYDVEENRSFIVARSMAILLTFAMIFVIIIALALNVFGPTIGKLLIHHFGVSPDIIKIFDFIRLLISFFIIIVVFACLYLFAPNKRLKPSEVMVGAVFAAVGWQIASYAFSFYVDQIAHFSATYGTIGGIIILMIWFYLTGFILILGGEINAALRLYQKET</sequence>
<dbReference type="Proteomes" id="UP001596022">
    <property type="component" value="Unassembled WGS sequence"/>
</dbReference>
<accession>A0ABV9GMB2</accession>
<proteinExistence type="predicted"/>
<gene>
    <name evidence="7" type="ORF">ACFO4N_11375</name>
</gene>
<dbReference type="PANTHER" id="PTHR30213">
    <property type="entry name" value="INNER MEMBRANE PROTEIN YHJD"/>
    <property type="match status" value="1"/>
</dbReference>
<feature type="transmembrane region" description="Helical" evidence="6">
    <location>
        <begin position="130"/>
        <end position="155"/>
    </location>
</feature>
<keyword evidence="4 6" id="KW-1133">Transmembrane helix</keyword>
<evidence type="ECO:0000256" key="6">
    <source>
        <dbReference type="SAM" id="Phobius"/>
    </source>
</evidence>
<comment type="subcellular location">
    <subcellularLocation>
        <location evidence="1">Cell membrane</location>
        <topology evidence="1">Multi-pass membrane protein</topology>
    </subcellularLocation>
</comment>
<feature type="transmembrane region" description="Helical" evidence="6">
    <location>
        <begin position="208"/>
        <end position="228"/>
    </location>
</feature>
<evidence type="ECO:0000256" key="2">
    <source>
        <dbReference type="ARBA" id="ARBA00022475"/>
    </source>
</evidence>
<dbReference type="PIRSF" id="PIRSF035875">
    <property type="entry name" value="RNase_BN"/>
    <property type="match status" value="1"/>
</dbReference>
<feature type="transmembrane region" description="Helical" evidence="6">
    <location>
        <begin position="89"/>
        <end position="109"/>
    </location>
</feature>
<evidence type="ECO:0000256" key="3">
    <source>
        <dbReference type="ARBA" id="ARBA00022692"/>
    </source>
</evidence>
<keyword evidence="3 6" id="KW-0812">Transmembrane</keyword>
<dbReference type="Pfam" id="PF03631">
    <property type="entry name" value="Virul_fac_BrkB"/>
    <property type="match status" value="1"/>
</dbReference>
<organism evidence="7 8">
    <name type="scientific">Camelliibacillus cellulosilyticus</name>
    <dbReference type="NCBI Taxonomy" id="2174486"/>
    <lineage>
        <taxon>Bacteria</taxon>
        <taxon>Bacillati</taxon>
        <taxon>Bacillota</taxon>
        <taxon>Bacilli</taxon>
        <taxon>Bacillales</taxon>
        <taxon>Sporolactobacillaceae</taxon>
        <taxon>Camelliibacillus</taxon>
    </lineage>
</organism>
<reference evidence="8" key="1">
    <citation type="journal article" date="2019" name="Int. J. Syst. Evol. Microbiol.">
        <title>The Global Catalogue of Microorganisms (GCM) 10K type strain sequencing project: providing services to taxonomists for standard genome sequencing and annotation.</title>
        <authorList>
            <consortium name="The Broad Institute Genomics Platform"/>
            <consortium name="The Broad Institute Genome Sequencing Center for Infectious Disease"/>
            <person name="Wu L."/>
            <person name="Ma J."/>
        </authorList>
    </citation>
    <scope>NUCLEOTIDE SEQUENCE [LARGE SCALE GENOMIC DNA]</scope>
    <source>
        <strain evidence="8">CGMCC 1.16306</strain>
    </source>
</reference>
<name>A0ABV9GMB2_9BACL</name>